<comment type="caution">
    <text evidence="4">The sequence shown here is derived from an EMBL/GenBank/DDBJ whole genome shotgun (WGS) entry which is preliminary data.</text>
</comment>
<dbReference type="GO" id="GO:0000156">
    <property type="term" value="F:phosphorelay response regulator activity"/>
    <property type="evidence" value="ECO:0007669"/>
    <property type="project" value="InterPro"/>
</dbReference>
<dbReference type="SMART" id="SM00850">
    <property type="entry name" value="LytTR"/>
    <property type="match status" value="1"/>
</dbReference>
<evidence type="ECO:0000256" key="1">
    <source>
        <dbReference type="PROSITE-ProRule" id="PRU00169"/>
    </source>
</evidence>
<dbReference type="Proteomes" id="UP000271590">
    <property type="component" value="Unassembled WGS sequence"/>
</dbReference>
<dbReference type="InterPro" id="IPR011006">
    <property type="entry name" value="CheY-like_superfamily"/>
</dbReference>
<dbReference type="InterPro" id="IPR007492">
    <property type="entry name" value="LytTR_DNA-bd_dom"/>
</dbReference>
<dbReference type="Gene3D" id="2.40.50.1020">
    <property type="entry name" value="LytTr DNA-binding domain"/>
    <property type="match status" value="1"/>
</dbReference>
<feature type="modified residue" description="4-aspartylphosphate" evidence="1">
    <location>
        <position position="56"/>
    </location>
</feature>
<dbReference type="PANTHER" id="PTHR37299:SF1">
    <property type="entry name" value="STAGE 0 SPORULATION PROTEIN A HOMOLOG"/>
    <property type="match status" value="1"/>
</dbReference>
<dbReference type="PROSITE" id="PS50110">
    <property type="entry name" value="RESPONSE_REGULATORY"/>
    <property type="match status" value="1"/>
</dbReference>
<sequence length="281" mass="30694">MNPTALIAEDEPLLAQALKAELAAAWPELTVLATAGDGRSAVREALRLLPQVLFFDIRMPGLDGLGAAAELADRWPVDEAPMPQLVFVTAYDEYAARAFETQAIDYVLKPVQPERLRKTVLRLQQALAAQQQAKPAPATADEALERTLAQWRQVLAAAAGNGASAPPATSTAPLKMIAASEAGGSIVRMVPIGEVLYFEAADKYIRVLTAVHEYLIRTPLKQLLAQLDPEIFWQVHRAVVVRSSAIEAVHRDEAGKLHLDLRGRTEKIPVSRLYGHLFRAM</sequence>
<dbReference type="PROSITE" id="PS50930">
    <property type="entry name" value="HTH_LYTTR"/>
    <property type="match status" value="1"/>
</dbReference>
<reference evidence="4 5" key="1">
    <citation type="submission" date="2018-11" db="EMBL/GenBank/DDBJ databases">
        <title>The genome of Variovorax sp T529.</title>
        <authorList>
            <person name="Gao J."/>
        </authorList>
    </citation>
    <scope>NUCLEOTIDE SEQUENCE [LARGE SCALE GENOMIC DNA]</scope>
    <source>
        <strain evidence="4 5">T529</strain>
    </source>
</reference>
<dbReference type="RefSeq" id="WP_124955791.1">
    <property type="nucleotide sequence ID" value="NZ_CBFHCE010000009.1"/>
</dbReference>
<dbReference type="SUPFAM" id="SSF52172">
    <property type="entry name" value="CheY-like"/>
    <property type="match status" value="1"/>
</dbReference>
<name>A0A3P3F0X2_9BURK</name>
<dbReference type="AlphaFoldDB" id="A0A3P3F0X2"/>
<dbReference type="Pfam" id="PF04397">
    <property type="entry name" value="LytTR"/>
    <property type="match status" value="1"/>
</dbReference>
<evidence type="ECO:0000313" key="5">
    <source>
        <dbReference type="Proteomes" id="UP000271590"/>
    </source>
</evidence>
<dbReference type="InterPro" id="IPR001789">
    <property type="entry name" value="Sig_transdc_resp-reg_receiver"/>
</dbReference>
<dbReference type="InterPro" id="IPR046947">
    <property type="entry name" value="LytR-like"/>
</dbReference>
<proteinExistence type="predicted"/>
<evidence type="ECO:0000313" key="4">
    <source>
        <dbReference type="EMBL" id="RRH92261.1"/>
    </source>
</evidence>
<feature type="domain" description="HTH LytTR-type" evidence="3">
    <location>
        <begin position="189"/>
        <end position="281"/>
    </location>
</feature>
<dbReference type="EMBL" id="RQXU01000001">
    <property type="protein sequence ID" value="RRH92261.1"/>
    <property type="molecule type" value="Genomic_DNA"/>
</dbReference>
<evidence type="ECO:0000259" key="2">
    <source>
        <dbReference type="PROSITE" id="PS50110"/>
    </source>
</evidence>
<accession>A0A3P3F0X2</accession>
<dbReference type="PANTHER" id="PTHR37299">
    <property type="entry name" value="TRANSCRIPTIONAL REGULATOR-RELATED"/>
    <property type="match status" value="1"/>
</dbReference>
<protein>
    <submittedName>
        <fullName evidence="4">DNA-binding response regulator</fullName>
    </submittedName>
</protein>
<keyword evidence="4" id="KW-0238">DNA-binding</keyword>
<feature type="domain" description="Response regulatory" evidence="2">
    <location>
        <begin position="4"/>
        <end position="124"/>
    </location>
</feature>
<dbReference type="Pfam" id="PF00072">
    <property type="entry name" value="Response_reg"/>
    <property type="match status" value="1"/>
</dbReference>
<organism evidence="4 5">
    <name type="scientific">Variovorax beijingensis</name>
    <dbReference type="NCBI Taxonomy" id="2496117"/>
    <lineage>
        <taxon>Bacteria</taxon>
        <taxon>Pseudomonadati</taxon>
        <taxon>Pseudomonadota</taxon>
        <taxon>Betaproteobacteria</taxon>
        <taxon>Burkholderiales</taxon>
        <taxon>Comamonadaceae</taxon>
        <taxon>Variovorax</taxon>
    </lineage>
</organism>
<keyword evidence="1" id="KW-0597">Phosphoprotein</keyword>
<evidence type="ECO:0000259" key="3">
    <source>
        <dbReference type="PROSITE" id="PS50930"/>
    </source>
</evidence>
<dbReference type="GO" id="GO:0003677">
    <property type="term" value="F:DNA binding"/>
    <property type="evidence" value="ECO:0007669"/>
    <property type="project" value="UniProtKB-KW"/>
</dbReference>
<dbReference type="Gene3D" id="3.40.50.2300">
    <property type="match status" value="1"/>
</dbReference>
<dbReference type="SMART" id="SM00448">
    <property type="entry name" value="REC"/>
    <property type="match status" value="1"/>
</dbReference>
<gene>
    <name evidence="4" type="ORF">EH244_00150</name>
</gene>